<keyword evidence="8" id="KW-0963">Cytoplasm</keyword>
<evidence type="ECO:0000256" key="3">
    <source>
        <dbReference type="ARBA" id="ARBA00004239"/>
    </source>
</evidence>
<evidence type="ECO:0000256" key="18">
    <source>
        <dbReference type="ARBA" id="ARBA00023145"/>
    </source>
</evidence>
<evidence type="ECO:0000256" key="13">
    <source>
        <dbReference type="ARBA" id="ARBA00022753"/>
    </source>
</evidence>
<sequence>MTPTVFLVILCLGVASGAPKPDYSLDAEWEEWKRSNEKTYTQEEERQKRAVWEENVKMIKLHSEGNGLGMNNFTVEMNEFGDMTGEEMRKMMMEGSVVTLKNGKHIQKRGDPKIPKTLDWRTQGYVTPVRRQGGCGACWAFAVAGSIEGQLFKKTGKLIPLSVQNLIDCSRSFGTNGCKGGMMYNAFQYVKNNGGLEAEATYPYEAKVRRCRYRPERSVVKVTRFLVVPRNEEALMNALVTHGPIAIGIDARHESFTKYTGGIYHEPNCRPDSPNHSALLVGFGYEGRESEGRKYWLVKNSHGENWGEKGYIKIPRDQNNYCGIASYAMYPIL</sequence>
<keyword evidence="20" id="KW-0325">Glycoprotein</keyword>
<evidence type="ECO:0000256" key="14">
    <source>
        <dbReference type="ARBA" id="ARBA00022776"/>
    </source>
</evidence>
<keyword evidence="10" id="KW-0132">Cell division</keyword>
<dbReference type="InterPro" id="IPR000668">
    <property type="entry name" value="Peptidase_C1A_C"/>
</dbReference>
<evidence type="ECO:0000256" key="23">
    <source>
        <dbReference type="ARBA" id="ARBA00023306"/>
    </source>
</evidence>
<dbReference type="AlphaFoldDB" id="A0A8C8UG56"/>
<evidence type="ECO:0000256" key="24">
    <source>
        <dbReference type="ARBA" id="ARBA00060354"/>
    </source>
</evidence>
<keyword evidence="14" id="KW-0498">Mitosis</keyword>
<evidence type="ECO:0000256" key="26">
    <source>
        <dbReference type="SAM" id="SignalP"/>
    </source>
</evidence>
<evidence type="ECO:0000256" key="4">
    <source>
        <dbReference type="ARBA" id="ARBA00004371"/>
    </source>
</evidence>
<comment type="similarity">
    <text evidence="7">Belongs to the peptidase C1 family.</text>
</comment>
<dbReference type="PROSITE" id="PS00139">
    <property type="entry name" value="THIOL_PROTEASE_CYS"/>
    <property type="match status" value="1"/>
</dbReference>
<evidence type="ECO:0000313" key="29">
    <source>
        <dbReference type="Ensembl" id="ENSPEMP00000031353.1"/>
    </source>
</evidence>
<protein>
    <recommendedName>
        <fullName evidence="25">Cathepsin 7</fullName>
    </recommendedName>
</protein>
<dbReference type="SMART" id="SM00848">
    <property type="entry name" value="Inhibitor_I29"/>
    <property type="match status" value="1"/>
</dbReference>
<evidence type="ECO:0000256" key="15">
    <source>
        <dbReference type="ARBA" id="ARBA00022801"/>
    </source>
</evidence>
<keyword evidence="15" id="KW-0378">Hydrolase</keyword>
<keyword evidence="21" id="KW-0458">Lysosome</keyword>
<evidence type="ECO:0000259" key="27">
    <source>
        <dbReference type="SMART" id="SM00645"/>
    </source>
</evidence>
<dbReference type="Ensembl" id="ENSPEMT00000035913.1">
    <property type="protein sequence ID" value="ENSPEMP00000031353.1"/>
    <property type="gene ID" value="ENSPEMG00000030384.1"/>
</dbReference>
<dbReference type="InterPro" id="IPR038765">
    <property type="entry name" value="Papain-like_cys_pep_sf"/>
</dbReference>
<keyword evidence="16" id="KW-0788">Thiol protease</keyword>
<evidence type="ECO:0000256" key="16">
    <source>
        <dbReference type="ARBA" id="ARBA00022807"/>
    </source>
</evidence>
<dbReference type="GO" id="GO:0006508">
    <property type="term" value="P:proteolysis"/>
    <property type="evidence" value="ECO:0007669"/>
    <property type="project" value="UniProtKB-KW"/>
</dbReference>
<accession>A0A8C8UG56</accession>
<dbReference type="SMART" id="SM00645">
    <property type="entry name" value="Pept_C1"/>
    <property type="match status" value="1"/>
</dbReference>
<dbReference type="SUPFAM" id="SSF54001">
    <property type="entry name" value="Cysteine proteinases"/>
    <property type="match status" value="1"/>
</dbReference>
<evidence type="ECO:0000256" key="17">
    <source>
        <dbReference type="ARBA" id="ARBA00023034"/>
    </source>
</evidence>
<dbReference type="FunFam" id="3.90.70.10:FF:000338">
    <property type="entry name" value="Cathepsin 7"/>
    <property type="match status" value="1"/>
</dbReference>
<dbReference type="InterPro" id="IPR013128">
    <property type="entry name" value="Peptidase_C1A"/>
</dbReference>
<keyword evidence="18" id="KW-0865">Zymogen</keyword>
<dbReference type="GeneTree" id="ENSGT00940000153321"/>
<dbReference type="Gene3D" id="3.90.70.10">
    <property type="entry name" value="Cysteine proteinases"/>
    <property type="match status" value="1"/>
</dbReference>
<dbReference type="GO" id="GO:0005764">
    <property type="term" value="C:lysosome"/>
    <property type="evidence" value="ECO:0007669"/>
    <property type="project" value="UniProtKB-SubCell"/>
</dbReference>
<evidence type="ECO:0000256" key="21">
    <source>
        <dbReference type="ARBA" id="ARBA00023228"/>
    </source>
</evidence>
<keyword evidence="23" id="KW-0131">Cell cycle</keyword>
<proteinExistence type="inferred from homology"/>
<keyword evidence="30" id="KW-1185">Reference proteome</keyword>
<reference evidence="29 30" key="1">
    <citation type="submission" date="2018-10" db="EMBL/GenBank/DDBJ databases">
        <title>Improved assembly of the deer mouse Peromyscus maniculatus genome.</title>
        <authorList>
            <person name="Lassance J.-M."/>
            <person name="Hoekstra H.E."/>
        </authorList>
    </citation>
    <scope>NUCLEOTIDE SEQUENCE [LARGE SCALE GENOMIC DNA]</scope>
</reference>
<keyword evidence="9" id="KW-0964">Secreted</keyword>
<keyword evidence="12 26" id="KW-0732">Signal</keyword>
<dbReference type="GO" id="GO:0005768">
    <property type="term" value="C:endosome"/>
    <property type="evidence" value="ECO:0007669"/>
    <property type="project" value="UniProtKB-SubCell"/>
</dbReference>
<dbReference type="PRINTS" id="PR00705">
    <property type="entry name" value="PAPAIN"/>
</dbReference>
<evidence type="ECO:0000256" key="5">
    <source>
        <dbReference type="ARBA" id="ARBA00004555"/>
    </source>
</evidence>
<dbReference type="Pfam" id="PF00112">
    <property type="entry name" value="Peptidase_C1"/>
    <property type="match status" value="1"/>
</dbReference>
<organism evidence="29 30">
    <name type="scientific">Peromyscus maniculatus bairdii</name>
    <name type="common">Prairie deer mouse</name>
    <dbReference type="NCBI Taxonomy" id="230844"/>
    <lineage>
        <taxon>Eukaryota</taxon>
        <taxon>Metazoa</taxon>
        <taxon>Chordata</taxon>
        <taxon>Craniata</taxon>
        <taxon>Vertebrata</taxon>
        <taxon>Euteleostomi</taxon>
        <taxon>Mammalia</taxon>
        <taxon>Eutheria</taxon>
        <taxon>Euarchontoglires</taxon>
        <taxon>Glires</taxon>
        <taxon>Rodentia</taxon>
        <taxon>Myomorpha</taxon>
        <taxon>Muroidea</taxon>
        <taxon>Cricetidae</taxon>
        <taxon>Neotominae</taxon>
        <taxon>Peromyscus</taxon>
    </lineage>
</organism>
<dbReference type="RefSeq" id="XP_042134762.1">
    <property type="nucleotide sequence ID" value="XM_042278828.1"/>
</dbReference>
<name>A0A8C8UG56_PERMB</name>
<feature type="chain" id="PRO_5034613165" description="Cathepsin 7" evidence="26">
    <location>
        <begin position="18"/>
        <end position="333"/>
    </location>
</feature>
<evidence type="ECO:0000256" key="20">
    <source>
        <dbReference type="ARBA" id="ARBA00023180"/>
    </source>
</evidence>
<comment type="function">
    <text evidence="24">Involved in trophoblast cell proliferation and differentiation probably by affecting mitotic cell cycle progression. Proteolytic activity and nuclear localization are essential for its role in cell cycle progression.</text>
</comment>
<dbReference type="GO" id="GO:0051301">
    <property type="term" value="P:cell division"/>
    <property type="evidence" value="ECO:0007669"/>
    <property type="project" value="UniProtKB-KW"/>
</dbReference>
<evidence type="ECO:0000313" key="30">
    <source>
        <dbReference type="Proteomes" id="UP000694547"/>
    </source>
</evidence>
<dbReference type="GO" id="GO:0005576">
    <property type="term" value="C:extracellular region"/>
    <property type="evidence" value="ECO:0007669"/>
    <property type="project" value="UniProtKB-SubCell"/>
</dbReference>
<dbReference type="GO" id="GO:0005794">
    <property type="term" value="C:Golgi apparatus"/>
    <property type="evidence" value="ECO:0007669"/>
    <property type="project" value="UniProtKB-SubCell"/>
</dbReference>
<evidence type="ECO:0000256" key="25">
    <source>
        <dbReference type="ARBA" id="ARBA00072045"/>
    </source>
</evidence>
<evidence type="ECO:0000256" key="8">
    <source>
        <dbReference type="ARBA" id="ARBA00022490"/>
    </source>
</evidence>
<evidence type="ECO:0000256" key="1">
    <source>
        <dbReference type="ARBA" id="ARBA00004123"/>
    </source>
</evidence>
<dbReference type="GO" id="GO:0008234">
    <property type="term" value="F:cysteine-type peptidase activity"/>
    <property type="evidence" value="ECO:0007669"/>
    <property type="project" value="UniProtKB-KW"/>
</dbReference>
<dbReference type="Pfam" id="PF08246">
    <property type="entry name" value="Inhibitor_I29"/>
    <property type="match status" value="1"/>
</dbReference>
<comment type="subcellular location">
    <subcellularLocation>
        <location evidence="6">Cytoplasm</location>
        <location evidence="6">Perinuclear region</location>
    </subcellularLocation>
    <subcellularLocation>
        <location evidence="2">Endosome</location>
    </subcellularLocation>
    <subcellularLocation>
        <location evidence="5">Golgi apparatus</location>
    </subcellularLocation>
    <subcellularLocation>
        <location evidence="4">Lysosome</location>
    </subcellularLocation>
    <subcellularLocation>
        <location evidence="1">Nucleus</location>
    </subcellularLocation>
    <subcellularLocation>
        <location evidence="3">Secreted</location>
        <location evidence="3">Extracellular space</location>
    </subcellularLocation>
</comment>
<dbReference type="InterPro" id="IPR000169">
    <property type="entry name" value="Pept_cys_AS"/>
</dbReference>
<keyword evidence="22" id="KW-0539">Nucleus</keyword>
<evidence type="ECO:0000256" key="11">
    <source>
        <dbReference type="ARBA" id="ARBA00022670"/>
    </source>
</evidence>
<evidence type="ECO:0000256" key="7">
    <source>
        <dbReference type="ARBA" id="ARBA00008455"/>
    </source>
</evidence>
<reference evidence="29" key="3">
    <citation type="submission" date="2025-09" db="UniProtKB">
        <authorList>
            <consortium name="Ensembl"/>
        </authorList>
    </citation>
    <scope>IDENTIFICATION</scope>
</reference>
<dbReference type="Proteomes" id="UP000694547">
    <property type="component" value="Chromosome 5"/>
</dbReference>
<reference evidence="29" key="2">
    <citation type="submission" date="2025-08" db="UniProtKB">
        <authorList>
            <consortium name="Ensembl"/>
        </authorList>
    </citation>
    <scope>IDENTIFICATION</scope>
</reference>
<dbReference type="InterPro" id="IPR039417">
    <property type="entry name" value="Peptidase_C1A_papain-like"/>
</dbReference>
<evidence type="ECO:0000256" key="10">
    <source>
        <dbReference type="ARBA" id="ARBA00022618"/>
    </source>
</evidence>
<evidence type="ECO:0000256" key="6">
    <source>
        <dbReference type="ARBA" id="ARBA00004556"/>
    </source>
</evidence>
<gene>
    <name evidence="29" type="primary">LOC102925082</name>
</gene>
<keyword evidence="13" id="KW-0967">Endosome</keyword>
<dbReference type="CDD" id="cd02248">
    <property type="entry name" value="Peptidase_C1A"/>
    <property type="match status" value="1"/>
</dbReference>
<evidence type="ECO:0000256" key="12">
    <source>
        <dbReference type="ARBA" id="ARBA00022729"/>
    </source>
</evidence>
<dbReference type="GO" id="GO:0005634">
    <property type="term" value="C:nucleus"/>
    <property type="evidence" value="ECO:0007669"/>
    <property type="project" value="UniProtKB-SubCell"/>
</dbReference>
<evidence type="ECO:0000256" key="22">
    <source>
        <dbReference type="ARBA" id="ARBA00023242"/>
    </source>
</evidence>
<evidence type="ECO:0000256" key="9">
    <source>
        <dbReference type="ARBA" id="ARBA00022525"/>
    </source>
</evidence>
<keyword evidence="19" id="KW-1015">Disulfide bond</keyword>
<dbReference type="InterPro" id="IPR013201">
    <property type="entry name" value="Prot_inhib_I29"/>
</dbReference>
<evidence type="ECO:0000256" key="19">
    <source>
        <dbReference type="ARBA" id="ARBA00023157"/>
    </source>
</evidence>
<feature type="domain" description="Peptidase C1A papain C-terminal" evidence="27">
    <location>
        <begin position="114"/>
        <end position="332"/>
    </location>
</feature>
<dbReference type="GO" id="GO:0048471">
    <property type="term" value="C:perinuclear region of cytoplasm"/>
    <property type="evidence" value="ECO:0007669"/>
    <property type="project" value="UniProtKB-SubCell"/>
</dbReference>
<keyword evidence="11" id="KW-0645">Protease</keyword>
<evidence type="ECO:0000256" key="2">
    <source>
        <dbReference type="ARBA" id="ARBA00004177"/>
    </source>
</evidence>
<evidence type="ECO:0000259" key="28">
    <source>
        <dbReference type="SMART" id="SM00848"/>
    </source>
</evidence>
<feature type="signal peptide" evidence="26">
    <location>
        <begin position="1"/>
        <end position="17"/>
    </location>
</feature>
<keyword evidence="17" id="KW-0333">Golgi apparatus</keyword>
<feature type="domain" description="Cathepsin propeptide inhibitor" evidence="28">
    <location>
        <begin position="29"/>
        <end position="88"/>
    </location>
</feature>
<dbReference type="PANTHER" id="PTHR12411">
    <property type="entry name" value="CYSTEINE PROTEASE FAMILY C1-RELATED"/>
    <property type="match status" value="1"/>
</dbReference>